<accession>A0A381VYZ0</accession>
<organism evidence="1">
    <name type="scientific">marine metagenome</name>
    <dbReference type="NCBI Taxonomy" id="408172"/>
    <lineage>
        <taxon>unclassified sequences</taxon>
        <taxon>metagenomes</taxon>
        <taxon>ecological metagenomes</taxon>
    </lineage>
</organism>
<sequence length="39" mass="4582">MRNYILGLLLAIISLNTVAQEKRNFKIHTIAFYNVENLF</sequence>
<evidence type="ECO:0008006" key="2">
    <source>
        <dbReference type="Google" id="ProtNLM"/>
    </source>
</evidence>
<dbReference type="EMBL" id="UINC01010206">
    <property type="protein sequence ID" value="SVA45495.1"/>
    <property type="molecule type" value="Genomic_DNA"/>
</dbReference>
<reference evidence="1" key="1">
    <citation type="submission" date="2018-05" db="EMBL/GenBank/DDBJ databases">
        <authorList>
            <person name="Lanie J.A."/>
            <person name="Ng W.-L."/>
            <person name="Kazmierczak K.M."/>
            <person name="Andrzejewski T.M."/>
            <person name="Davidsen T.M."/>
            <person name="Wayne K.J."/>
            <person name="Tettelin H."/>
            <person name="Glass J.I."/>
            <person name="Rusch D."/>
            <person name="Podicherti R."/>
            <person name="Tsui H.-C.T."/>
            <person name="Winkler M.E."/>
        </authorList>
    </citation>
    <scope>NUCLEOTIDE SEQUENCE</scope>
</reference>
<evidence type="ECO:0000313" key="1">
    <source>
        <dbReference type="EMBL" id="SVA45495.1"/>
    </source>
</evidence>
<protein>
    <recommendedName>
        <fullName evidence="2">Endonuclease</fullName>
    </recommendedName>
</protein>
<feature type="non-terminal residue" evidence="1">
    <location>
        <position position="39"/>
    </location>
</feature>
<name>A0A381VYZ0_9ZZZZ</name>
<gene>
    <name evidence="1" type="ORF">METZ01_LOCUS98349</name>
</gene>
<proteinExistence type="predicted"/>
<dbReference type="AlphaFoldDB" id="A0A381VYZ0"/>